<dbReference type="PROSITE" id="PS50006">
    <property type="entry name" value="FHA_DOMAIN"/>
    <property type="match status" value="1"/>
</dbReference>
<keyword evidence="2" id="KW-0808">Transferase</keyword>
<feature type="compositionally biased region" description="Basic and acidic residues" evidence="8">
    <location>
        <begin position="772"/>
        <end position="792"/>
    </location>
</feature>
<evidence type="ECO:0000256" key="7">
    <source>
        <dbReference type="PROSITE-ProRule" id="PRU10141"/>
    </source>
</evidence>
<evidence type="ECO:0000256" key="5">
    <source>
        <dbReference type="ARBA" id="ARBA00022840"/>
    </source>
</evidence>
<dbReference type="InterPro" id="IPR050339">
    <property type="entry name" value="CC_SR_Kinase"/>
</dbReference>
<dbReference type="InterPro" id="IPR011009">
    <property type="entry name" value="Kinase-like_dom_sf"/>
</dbReference>
<evidence type="ECO:0000256" key="1">
    <source>
        <dbReference type="ARBA" id="ARBA00005575"/>
    </source>
</evidence>
<evidence type="ECO:0000256" key="8">
    <source>
        <dbReference type="SAM" id="MobiDB-lite"/>
    </source>
</evidence>
<keyword evidence="3 7" id="KW-0547">Nucleotide-binding</keyword>
<evidence type="ECO:0000313" key="12">
    <source>
        <dbReference type="Proteomes" id="UP000664534"/>
    </source>
</evidence>
<feature type="binding site" evidence="7">
    <location>
        <position position="228"/>
    </location>
    <ligand>
        <name>ATP</name>
        <dbReference type="ChEBI" id="CHEBI:30616"/>
    </ligand>
</feature>
<dbReference type="SMART" id="SM00220">
    <property type="entry name" value="S_TKc"/>
    <property type="match status" value="1"/>
</dbReference>
<dbReference type="EMBL" id="CAJPDT010000139">
    <property type="protein sequence ID" value="CAF9940986.1"/>
    <property type="molecule type" value="Genomic_DNA"/>
</dbReference>
<evidence type="ECO:0000313" key="11">
    <source>
        <dbReference type="EMBL" id="CAF9940986.1"/>
    </source>
</evidence>
<dbReference type="OrthoDB" id="4062651at2759"/>
<evidence type="ECO:0000256" key="6">
    <source>
        <dbReference type="ARBA" id="ARBA00037982"/>
    </source>
</evidence>
<keyword evidence="12" id="KW-1185">Reference proteome</keyword>
<dbReference type="Proteomes" id="UP000664534">
    <property type="component" value="Unassembled WGS sequence"/>
</dbReference>
<dbReference type="Pfam" id="PF00069">
    <property type="entry name" value="Pkinase"/>
    <property type="match status" value="1"/>
</dbReference>
<proteinExistence type="inferred from homology"/>
<evidence type="ECO:0000256" key="4">
    <source>
        <dbReference type="ARBA" id="ARBA00022777"/>
    </source>
</evidence>
<feature type="region of interest" description="Disordered" evidence="8">
    <location>
        <begin position="762"/>
        <end position="792"/>
    </location>
</feature>
<dbReference type="InterPro" id="IPR000253">
    <property type="entry name" value="FHA_dom"/>
</dbReference>
<dbReference type="InterPro" id="IPR008271">
    <property type="entry name" value="Ser/Thr_kinase_AS"/>
</dbReference>
<dbReference type="AlphaFoldDB" id="A0A8H3J583"/>
<dbReference type="GO" id="GO:0005737">
    <property type="term" value="C:cytoplasm"/>
    <property type="evidence" value="ECO:0007669"/>
    <property type="project" value="TreeGrafter"/>
</dbReference>
<reference evidence="11" key="1">
    <citation type="submission" date="2021-03" db="EMBL/GenBank/DDBJ databases">
        <authorList>
            <person name="Tagirdzhanova G."/>
        </authorList>
    </citation>
    <scope>NUCLEOTIDE SEQUENCE</scope>
</reference>
<dbReference type="CDD" id="cd00060">
    <property type="entry name" value="FHA"/>
    <property type="match status" value="1"/>
</dbReference>
<feature type="region of interest" description="Disordered" evidence="8">
    <location>
        <begin position="618"/>
        <end position="641"/>
    </location>
</feature>
<accession>A0A8H3J583</accession>
<dbReference type="GO" id="GO:0004672">
    <property type="term" value="F:protein kinase activity"/>
    <property type="evidence" value="ECO:0007669"/>
    <property type="project" value="InterPro"/>
</dbReference>
<dbReference type="PROSITE" id="PS00108">
    <property type="entry name" value="PROTEIN_KINASE_ST"/>
    <property type="match status" value="1"/>
</dbReference>
<keyword evidence="4" id="KW-0418">Kinase</keyword>
<gene>
    <name evidence="11" type="ORF">IMSHALPRED_002240</name>
</gene>
<sequence length="792" mass="88668">MSKSKPRSDAGQPDSLSDALVALYLTEETGLPCNTKDYEISLYKAPDSAGILVERRALRVTFKKDASTKRQLHLLTFGSHDRSCNVILMATEASPVHCKIFAQLNSGPNIWVIEDSSSDGTEYLDDESLLNGIPKRVVRCRVAAHGLRRIKIGRNIFSFWPPSDRKEMSQREHWFQSLDPILVTQDLLLEQLGGAMEDYRPICPIGHGGMGDVIKYMELTTGLMVAVKEEEVKKEGADERIQKEIAYMQNLRHPNLVGYIMSNSVTTGGVKKWFTAMPLYQGRLCDILPLSMSAIEEVMLQLFDGVNYMHAQRVLHKDIKPENILVKGKSRPDVVLADYGICASLINRAELMGPSGTRGFAAPEVSRMIVQTPAVDVFALGATFFYIMEPERCNGPYATVATLENVMQRPPKVYGGLVQCMMARHAEERPSLIKCFEIVRARQRDWKKRVPLALLPSPVPSAFSPRRSHRLQKAVVHEPSIRDPAWFPALKPRLAPIAQGREPPTIDPARFAARRPRLAPVAQGRKSPALNPAPLFAARKPRLELVAQNREPQKRLGLQQAPLGLCRVWDQVGKFHPPITPFHEPQAPAPAQRVDFSVRPPPASTNPFAFLDRDPAPNMAPPARQQPTPAVHEPARTPIRKPDNDIKRRIRRGPERRKMIERWHSIRVQKNKLCDAAGELASGTPLNIVRGLRDLTEGGFCFTGQYLGLIFSDLAAAMPALQHIAPKTGRWGLNTNKRLMYGLKSTGVWPMTPEEYERERLLSELNGQNTTEGRRGQREGEERERRGIGGGR</sequence>
<dbReference type="Pfam" id="PF00498">
    <property type="entry name" value="FHA"/>
    <property type="match status" value="1"/>
</dbReference>
<feature type="domain" description="Protein kinase" evidence="10">
    <location>
        <begin position="199"/>
        <end position="494"/>
    </location>
</feature>
<comment type="caution">
    <text evidence="11">The sequence shown here is derived from an EMBL/GenBank/DDBJ whole genome shotgun (WGS) entry which is preliminary data.</text>
</comment>
<dbReference type="GO" id="GO:0005524">
    <property type="term" value="F:ATP binding"/>
    <property type="evidence" value="ECO:0007669"/>
    <property type="project" value="UniProtKB-UniRule"/>
</dbReference>
<name>A0A8H3J583_9LECA</name>
<evidence type="ECO:0000259" key="10">
    <source>
        <dbReference type="PROSITE" id="PS50011"/>
    </source>
</evidence>
<keyword evidence="5 7" id="KW-0067">ATP-binding</keyword>
<dbReference type="InterPro" id="IPR008984">
    <property type="entry name" value="SMAD_FHA_dom_sf"/>
</dbReference>
<organism evidence="11 12">
    <name type="scientific">Imshaugia aleurites</name>
    <dbReference type="NCBI Taxonomy" id="172621"/>
    <lineage>
        <taxon>Eukaryota</taxon>
        <taxon>Fungi</taxon>
        <taxon>Dikarya</taxon>
        <taxon>Ascomycota</taxon>
        <taxon>Pezizomycotina</taxon>
        <taxon>Lecanoromycetes</taxon>
        <taxon>OSLEUM clade</taxon>
        <taxon>Lecanoromycetidae</taxon>
        <taxon>Lecanorales</taxon>
        <taxon>Lecanorineae</taxon>
        <taxon>Parmeliaceae</taxon>
        <taxon>Imshaugia</taxon>
    </lineage>
</organism>
<dbReference type="Gene3D" id="1.10.510.10">
    <property type="entry name" value="Transferase(Phosphotransferase) domain 1"/>
    <property type="match status" value="1"/>
</dbReference>
<feature type="domain" description="FHA" evidence="9">
    <location>
        <begin position="75"/>
        <end position="121"/>
    </location>
</feature>
<dbReference type="Gene3D" id="2.60.200.20">
    <property type="match status" value="1"/>
</dbReference>
<dbReference type="PROSITE" id="PS50011">
    <property type="entry name" value="PROTEIN_KINASE_DOM"/>
    <property type="match status" value="1"/>
</dbReference>
<dbReference type="GO" id="GO:0005634">
    <property type="term" value="C:nucleus"/>
    <property type="evidence" value="ECO:0007669"/>
    <property type="project" value="TreeGrafter"/>
</dbReference>
<dbReference type="InterPro" id="IPR000719">
    <property type="entry name" value="Prot_kinase_dom"/>
</dbReference>
<dbReference type="PROSITE" id="PS00107">
    <property type="entry name" value="PROTEIN_KINASE_ATP"/>
    <property type="match status" value="1"/>
</dbReference>
<dbReference type="InterPro" id="IPR017441">
    <property type="entry name" value="Protein_kinase_ATP_BS"/>
</dbReference>
<protein>
    <submittedName>
        <fullName evidence="11">Uncharacterized protein</fullName>
    </submittedName>
</protein>
<comment type="similarity">
    <text evidence="1">Belongs to the protein kinase superfamily. CAMK Ser/Thr protein kinase family. CHEK2 subfamily.</text>
</comment>
<dbReference type="PANTHER" id="PTHR11042">
    <property type="entry name" value="EUKARYOTIC TRANSLATION INITIATION FACTOR 2-ALPHA KINASE EIF2-ALPHA KINASE -RELATED"/>
    <property type="match status" value="1"/>
</dbReference>
<evidence type="ECO:0000256" key="2">
    <source>
        <dbReference type="ARBA" id="ARBA00022679"/>
    </source>
</evidence>
<evidence type="ECO:0000256" key="3">
    <source>
        <dbReference type="ARBA" id="ARBA00022741"/>
    </source>
</evidence>
<dbReference type="SUPFAM" id="SSF56112">
    <property type="entry name" value="Protein kinase-like (PK-like)"/>
    <property type="match status" value="1"/>
</dbReference>
<dbReference type="Gene3D" id="3.30.200.20">
    <property type="entry name" value="Phosphorylase Kinase, domain 1"/>
    <property type="match status" value="1"/>
</dbReference>
<dbReference type="SUPFAM" id="SSF49879">
    <property type="entry name" value="SMAD/FHA domain"/>
    <property type="match status" value="1"/>
</dbReference>
<comment type="similarity">
    <text evidence="6">Belongs to the protein kinase superfamily. Ser/Thr protein kinase family. GCN2 subfamily.</text>
</comment>
<evidence type="ECO:0000259" key="9">
    <source>
        <dbReference type="PROSITE" id="PS50006"/>
    </source>
</evidence>